<dbReference type="AlphaFoldDB" id="A0A1H9G886"/>
<evidence type="ECO:0000313" key="3">
    <source>
        <dbReference type="Proteomes" id="UP000181998"/>
    </source>
</evidence>
<evidence type="ECO:0008006" key="4">
    <source>
        <dbReference type="Google" id="ProtNLM"/>
    </source>
</evidence>
<feature type="coiled-coil region" evidence="1">
    <location>
        <begin position="247"/>
        <end position="310"/>
    </location>
</feature>
<protein>
    <recommendedName>
        <fullName evidence="4">Lipoprotein</fullName>
    </recommendedName>
</protein>
<keyword evidence="1" id="KW-0175">Coiled coil</keyword>
<reference evidence="3" key="1">
    <citation type="submission" date="2016-10" db="EMBL/GenBank/DDBJ databases">
        <authorList>
            <person name="Varghese N."/>
            <person name="Submissions S."/>
        </authorList>
    </citation>
    <scope>NUCLEOTIDE SEQUENCE [LARGE SCALE GENOMIC DNA]</scope>
    <source>
        <strain evidence="3">Nm9</strain>
    </source>
</reference>
<proteinExistence type="predicted"/>
<dbReference type="Proteomes" id="UP000181998">
    <property type="component" value="Unassembled WGS sequence"/>
</dbReference>
<organism evidence="2 3">
    <name type="scientific">Nitrosomonas ureae</name>
    <dbReference type="NCBI Taxonomy" id="44577"/>
    <lineage>
        <taxon>Bacteria</taxon>
        <taxon>Pseudomonadati</taxon>
        <taxon>Pseudomonadota</taxon>
        <taxon>Betaproteobacteria</taxon>
        <taxon>Nitrosomonadales</taxon>
        <taxon>Nitrosomonadaceae</taxon>
        <taxon>Nitrosomonas</taxon>
    </lineage>
</organism>
<gene>
    <name evidence="2" type="ORF">SAMN05421510_10579</name>
</gene>
<name>A0A1H9G886_9PROT</name>
<sequence>MSKFIIVISLFISITFLAGCGTTLFSHRETNPSIQDMALNTHFWPWSKQGLNTFSTTASRRMVLTRIEDWGHRIISCAEPSPDVGEAFKTSIYDALKLAIKHDKSQLAGELANTYKREVQTEISSLLSRSQGLQLFRNATHNLCMDRMNDGWVLDDASKYDTSLLSEQGKKELFYNQLERVNKNKKDYDEIKLHIFNQSVELIKLELKNIRLVTATAAVSRALDSVEKSSIAKNEADKLFNSKQKELVVAEIALKNAKTTLEKATDTDKSAAKKAVEEATSNVEKINNELKFAQENVEKAKKDLQQAQEFVVKMQAVVDKILLAEVVTTK</sequence>
<dbReference type="EMBL" id="FOFX01000057">
    <property type="protein sequence ID" value="SEQ46274.1"/>
    <property type="molecule type" value="Genomic_DNA"/>
</dbReference>
<accession>A0A1H9G886</accession>
<dbReference type="RefSeq" id="WP_143123949.1">
    <property type="nucleotide sequence ID" value="NZ_FOFX01000057.1"/>
</dbReference>
<evidence type="ECO:0000313" key="2">
    <source>
        <dbReference type="EMBL" id="SEQ46274.1"/>
    </source>
</evidence>
<evidence type="ECO:0000256" key="1">
    <source>
        <dbReference type="SAM" id="Coils"/>
    </source>
</evidence>
<dbReference type="PROSITE" id="PS51257">
    <property type="entry name" value="PROKAR_LIPOPROTEIN"/>
    <property type="match status" value="1"/>
</dbReference>